<accession>A0A0F9WLM3</accession>
<reference evidence="1" key="1">
    <citation type="journal article" date="2015" name="Nature">
        <title>Complex archaea that bridge the gap between prokaryotes and eukaryotes.</title>
        <authorList>
            <person name="Spang A."/>
            <person name="Saw J.H."/>
            <person name="Jorgensen S.L."/>
            <person name="Zaremba-Niedzwiedzka K."/>
            <person name="Martijn J."/>
            <person name="Lind A.E."/>
            <person name="van Eijk R."/>
            <person name="Schleper C."/>
            <person name="Guy L."/>
            <person name="Ettema T.J."/>
        </authorList>
    </citation>
    <scope>NUCLEOTIDE SEQUENCE</scope>
</reference>
<comment type="caution">
    <text evidence="1">The sequence shown here is derived from an EMBL/GenBank/DDBJ whole genome shotgun (WGS) entry which is preliminary data.</text>
</comment>
<dbReference type="Gene3D" id="3.40.50.1000">
    <property type="entry name" value="HAD superfamily/HAD-like"/>
    <property type="match status" value="1"/>
</dbReference>
<dbReference type="InterPro" id="IPR023214">
    <property type="entry name" value="HAD_sf"/>
</dbReference>
<name>A0A0F9WLM3_9ZZZZ</name>
<dbReference type="InterPro" id="IPR036412">
    <property type="entry name" value="HAD-like_sf"/>
</dbReference>
<organism evidence="1">
    <name type="scientific">marine sediment metagenome</name>
    <dbReference type="NCBI Taxonomy" id="412755"/>
    <lineage>
        <taxon>unclassified sequences</taxon>
        <taxon>metagenomes</taxon>
        <taxon>ecological metagenomes</taxon>
    </lineage>
</organism>
<protein>
    <submittedName>
        <fullName evidence="1">Uncharacterized protein</fullName>
    </submittedName>
</protein>
<gene>
    <name evidence="1" type="ORF">LCGC14_0265040</name>
</gene>
<dbReference type="SUPFAM" id="SSF56784">
    <property type="entry name" value="HAD-like"/>
    <property type="match status" value="1"/>
</dbReference>
<dbReference type="AlphaFoldDB" id="A0A0F9WLM3"/>
<sequence>MSENLNDLWDLQQKFAEMVCMHFNGKSLALLEDSERVEESKEYALQIVGEIPEVLNTFNWKRHRVAKTGFNRAAMMEEFVDLQKFLWGWMQQWSISKGELHNAFVEKSKVVDFRWKQEKGEVHDQLLAATKVAVVDIDGVLNTYPNCFREWVLKEYPDEDIRKILAAKQERPLVWGEWKDEYRRSGAKRRLGVRAYAKDLLFTLQKLDYFVVIATNRPVKTYPSLFYDTMVWLEINNLEYDYLHCVDVADKLVYLKDILPKVDVVIDDNEGIVSDFRSQGIAAFYVTQETDLREVTAYIRERHEKLKKWDDTRYATGPNDSPIGAV</sequence>
<proteinExistence type="predicted"/>
<evidence type="ECO:0000313" key="1">
    <source>
        <dbReference type="EMBL" id="KKN86941.1"/>
    </source>
</evidence>
<dbReference type="SUPFAM" id="SSF101386">
    <property type="entry name" value="all-alpha NTP pyrophosphatases"/>
    <property type="match status" value="1"/>
</dbReference>
<dbReference type="EMBL" id="LAZR01000143">
    <property type="protein sequence ID" value="KKN86941.1"/>
    <property type="molecule type" value="Genomic_DNA"/>
</dbReference>